<sequence length="390" mass="42454">MIYFDNAATTWPKPPEVLDAMHHCLENIGANPGRSGHKMSLAAGKLVDDTRQSIAELFNIKESERVIFTLNATDALNMAIKGSLRVGDHVVISSMEHNSVVRPLYGMWGKISVTKVRCAHDGTLDPDAVKRAINYNTRAIILTHASNVTGTVMPIREIGEMARQAGIIFIVDAAQTAGLLDIDVAKMNIDLLAVPGHKGLMGPPGTGILYVGDRVKLKPWREGGTGLHSLGAQPDYLPEKYESGTLNFVGIAGLAAGVNYIRNTGISKILEHELMLINRFLQGAMEIPGIKIFGSPNTANRVPVVSFQLQDKDSIAVAGALDQWYNIACRAGLHCAPDAHRTLGTLNSMLVRFSFSYFNKLEEVDIALQCLDDLKERNIDQFSGYGCNSE</sequence>
<protein>
    <recommendedName>
        <fullName evidence="3">cysteine desulfurase</fullName>
        <ecNumber evidence="3">2.8.1.7</ecNumber>
    </recommendedName>
</protein>
<dbReference type="PANTHER" id="PTHR43586:SF4">
    <property type="entry name" value="ISOPENICILLIN N EPIMERASE"/>
    <property type="match status" value="1"/>
</dbReference>
<evidence type="ECO:0000256" key="1">
    <source>
        <dbReference type="ARBA" id="ARBA00001933"/>
    </source>
</evidence>
<dbReference type="SUPFAM" id="SSF53383">
    <property type="entry name" value="PLP-dependent transferases"/>
    <property type="match status" value="1"/>
</dbReference>
<dbReference type="Proteomes" id="UP000798488">
    <property type="component" value="Unassembled WGS sequence"/>
</dbReference>
<dbReference type="InterPro" id="IPR010969">
    <property type="entry name" value="Cys_dSase-rel_unknwn_funct"/>
</dbReference>
<evidence type="ECO:0000313" key="9">
    <source>
        <dbReference type="Proteomes" id="UP000798488"/>
    </source>
</evidence>
<evidence type="ECO:0000256" key="2">
    <source>
        <dbReference type="ARBA" id="ARBA00010447"/>
    </source>
</evidence>
<comment type="caution">
    <text evidence="8">The sequence shown here is derived from an EMBL/GenBank/DDBJ whole genome shotgun (WGS) entry which is preliminary data.</text>
</comment>
<reference evidence="8" key="1">
    <citation type="submission" date="2016-02" db="EMBL/GenBank/DDBJ databases">
        <title>Draft Genome Sequence of Sporotomaculum syntrophicum Strain FB, a Syntrophic Benzoate Degrader.</title>
        <authorList>
            <person name="Nobu M.K."/>
            <person name="Narihiro T."/>
            <person name="Qiu Y.-L."/>
            <person name="Ohashi A."/>
            <person name="Liu W.-T."/>
            <person name="Yuji S."/>
        </authorList>
    </citation>
    <scope>NUCLEOTIDE SEQUENCE</scope>
    <source>
        <strain evidence="8">FB</strain>
    </source>
</reference>
<dbReference type="InterPro" id="IPR015421">
    <property type="entry name" value="PyrdxlP-dep_Trfase_major"/>
</dbReference>
<dbReference type="Pfam" id="PF00266">
    <property type="entry name" value="Aminotran_5"/>
    <property type="match status" value="1"/>
</dbReference>
<keyword evidence="4 8" id="KW-0808">Transferase</keyword>
<dbReference type="PIRSF" id="PIRSF005572">
    <property type="entry name" value="NifS"/>
    <property type="match status" value="1"/>
</dbReference>
<accession>A0A9D2WP91</accession>
<comment type="similarity">
    <text evidence="2">Belongs to the class-V pyridoxal-phosphate-dependent aminotransferase family. Csd subfamily.</text>
</comment>
<dbReference type="OrthoDB" id="9804366at2"/>
<proteinExistence type="inferred from homology"/>
<dbReference type="CDD" id="cd06453">
    <property type="entry name" value="SufS_like"/>
    <property type="match status" value="1"/>
</dbReference>
<dbReference type="InterPro" id="IPR010970">
    <property type="entry name" value="Cys_dSase_SufS"/>
</dbReference>
<dbReference type="Gene3D" id="3.40.640.10">
    <property type="entry name" value="Type I PLP-dependent aspartate aminotransferase-like (Major domain)"/>
    <property type="match status" value="1"/>
</dbReference>
<comment type="cofactor">
    <cofactor evidence="1">
        <name>pyridoxal 5'-phosphate</name>
        <dbReference type="ChEBI" id="CHEBI:597326"/>
    </cofactor>
</comment>
<evidence type="ECO:0000259" key="7">
    <source>
        <dbReference type="Pfam" id="PF00266"/>
    </source>
</evidence>
<evidence type="ECO:0000256" key="4">
    <source>
        <dbReference type="ARBA" id="ARBA00022679"/>
    </source>
</evidence>
<dbReference type="Gene3D" id="3.90.1150.10">
    <property type="entry name" value="Aspartate Aminotransferase, domain 1"/>
    <property type="match status" value="1"/>
</dbReference>
<dbReference type="InterPro" id="IPR016454">
    <property type="entry name" value="Cysteine_dSase"/>
</dbReference>
<dbReference type="AlphaFoldDB" id="A0A9D2WP91"/>
<keyword evidence="9" id="KW-1185">Reference proteome</keyword>
<organism evidence="8 9">
    <name type="scientific">Sporotomaculum syntrophicum</name>
    <dbReference type="NCBI Taxonomy" id="182264"/>
    <lineage>
        <taxon>Bacteria</taxon>
        <taxon>Bacillati</taxon>
        <taxon>Bacillota</taxon>
        <taxon>Clostridia</taxon>
        <taxon>Eubacteriales</taxon>
        <taxon>Desulfallaceae</taxon>
        <taxon>Sporotomaculum</taxon>
    </lineage>
</organism>
<keyword evidence="5" id="KW-0663">Pyridoxal phosphate</keyword>
<dbReference type="EMBL" id="LSRS01000005">
    <property type="protein sequence ID" value="KAF1084620.1"/>
    <property type="molecule type" value="Genomic_DNA"/>
</dbReference>
<name>A0A9D2WP91_9FIRM</name>
<dbReference type="InterPro" id="IPR000192">
    <property type="entry name" value="Aminotrans_V_dom"/>
</dbReference>
<dbReference type="PANTHER" id="PTHR43586">
    <property type="entry name" value="CYSTEINE DESULFURASE"/>
    <property type="match status" value="1"/>
</dbReference>
<dbReference type="InterPro" id="IPR015424">
    <property type="entry name" value="PyrdxlP-dep_Trfase"/>
</dbReference>
<dbReference type="EC" id="2.8.1.7" evidence="3"/>
<dbReference type="GO" id="GO:0006534">
    <property type="term" value="P:cysteine metabolic process"/>
    <property type="evidence" value="ECO:0007669"/>
    <property type="project" value="InterPro"/>
</dbReference>
<comment type="catalytic activity">
    <reaction evidence="6">
        <text>(sulfur carrier)-H + L-cysteine = (sulfur carrier)-SH + L-alanine</text>
        <dbReference type="Rhea" id="RHEA:43892"/>
        <dbReference type="Rhea" id="RHEA-COMP:14737"/>
        <dbReference type="Rhea" id="RHEA-COMP:14739"/>
        <dbReference type="ChEBI" id="CHEBI:29917"/>
        <dbReference type="ChEBI" id="CHEBI:35235"/>
        <dbReference type="ChEBI" id="CHEBI:57972"/>
        <dbReference type="ChEBI" id="CHEBI:64428"/>
        <dbReference type="EC" id="2.8.1.7"/>
    </reaction>
</comment>
<feature type="domain" description="Aminotransferase class V" evidence="7">
    <location>
        <begin position="2"/>
        <end position="365"/>
    </location>
</feature>
<evidence type="ECO:0000256" key="6">
    <source>
        <dbReference type="ARBA" id="ARBA00050776"/>
    </source>
</evidence>
<evidence type="ECO:0000313" key="8">
    <source>
        <dbReference type="EMBL" id="KAF1084620.1"/>
    </source>
</evidence>
<dbReference type="RefSeq" id="WP_161822682.1">
    <property type="nucleotide sequence ID" value="NZ_LSRS01000005.1"/>
</dbReference>
<evidence type="ECO:0000256" key="3">
    <source>
        <dbReference type="ARBA" id="ARBA00012239"/>
    </source>
</evidence>
<evidence type="ECO:0000256" key="5">
    <source>
        <dbReference type="ARBA" id="ARBA00022898"/>
    </source>
</evidence>
<dbReference type="InterPro" id="IPR015422">
    <property type="entry name" value="PyrdxlP-dep_Trfase_small"/>
</dbReference>
<dbReference type="GO" id="GO:0031071">
    <property type="term" value="F:cysteine desulfurase activity"/>
    <property type="evidence" value="ECO:0007669"/>
    <property type="project" value="UniProtKB-EC"/>
</dbReference>
<gene>
    <name evidence="8" type="primary">csd_3</name>
    <name evidence="8" type="ORF">SPSYN_02398</name>
</gene>
<dbReference type="GO" id="GO:0030170">
    <property type="term" value="F:pyridoxal phosphate binding"/>
    <property type="evidence" value="ECO:0007669"/>
    <property type="project" value="InterPro"/>
</dbReference>
<dbReference type="NCBIfam" id="TIGR01977">
    <property type="entry name" value="am_tr_V_EF2568"/>
    <property type="match status" value="1"/>
</dbReference>